<evidence type="ECO:0000256" key="8">
    <source>
        <dbReference type="ARBA" id="ARBA00023163"/>
    </source>
</evidence>
<dbReference type="GO" id="GO:0003700">
    <property type="term" value="F:DNA-binding transcription factor activity"/>
    <property type="evidence" value="ECO:0007669"/>
    <property type="project" value="InterPro"/>
</dbReference>
<evidence type="ECO:0000256" key="7">
    <source>
        <dbReference type="ARBA" id="ARBA00023125"/>
    </source>
</evidence>
<protein>
    <submittedName>
        <fullName evidence="13">Nuclear receptor domain-containing protein</fullName>
    </submittedName>
</protein>
<keyword evidence="9" id="KW-0675">Receptor</keyword>
<dbReference type="PROSITE" id="PS00031">
    <property type="entry name" value="NUCLEAR_REC_DBD_1"/>
    <property type="match status" value="1"/>
</dbReference>
<evidence type="ECO:0000256" key="3">
    <source>
        <dbReference type="ARBA" id="ARBA00022723"/>
    </source>
</evidence>
<dbReference type="SUPFAM" id="SSF48508">
    <property type="entry name" value="Nuclear receptor ligand-binding domain"/>
    <property type="match status" value="1"/>
</dbReference>
<accession>A0A914VKB8</accession>
<keyword evidence="7" id="KW-0238">DNA-binding</keyword>
<dbReference type="Gene3D" id="1.10.565.10">
    <property type="entry name" value="Retinoid X Receptor"/>
    <property type="match status" value="1"/>
</dbReference>
<keyword evidence="6" id="KW-0805">Transcription regulation</keyword>
<dbReference type="CDD" id="cd06960">
    <property type="entry name" value="NR_DBD_HNF4A"/>
    <property type="match status" value="1"/>
</dbReference>
<dbReference type="Pfam" id="PF00105">
    <property type="entry name" value="zf-C4"/>
    <property type="match status" value="1"/>
</dbReference>
<dbReference type="InterPro" id="IPR049636">
    <property type="entry name" value="HNF4-like_DBD"/>
</dbReference>
<sequence>MSSDESRPPSSSDRSPEEKAQFECLICGDRAFGKHYGVVACNGCKGFFRRSVWNANYYSCRFDRQCEITKDYRNICRYCRFHKCIAMGMNPNAVQNERDRNVTTKERKRVLPEVLFTELRGDMSIGAPSSVIKTDYDEAMSPVPYKRLIVVKQSLSPVPSVDAHPVALALMDIEANCNRQTDPFISYDEDNWPQLDIPLEVAFRHPTIVADRTELNYKPNRPASFSDVRGNWRRCFVLYVDWARSMKEFNELSFLDQVITVVYRNLT</sequence>
<keyword evidence="4" id="KW-0863">Zinc-finger</keyword>
<dbReference type="GO" id="GO:0000978">
    <property type="term" value="F:RNA polymerase II cis-regulatory region sequence-specific DNA binding"/>
    <property type="evidence" value="ECO:0007669"/>
    <property type="project" value="InterPro"/>
</dbReference>
<dbReference type="Proteomes" id="UP000887566">
    <property type="component" value="Unplaced"/>
</dbReference>
<evidence type="ECO:0000313" key="12">
    <source>
        <dbReference type="Proteomes" id="UP000887566"/>
    </source>
</evidence>
<dbReference type="InterPro" id="IPR013088">
    <property type="entry name" value="Znf_NHR/GATA"/>
</dbReference>
<dbReference type="Gene3D" id="3.30.50.10">
    <property type="entry name" value="Erythroid Transcription Factor GATA-1, subunit A"/>
    <property type="match status" value="1"/>
</dbReference>
<evidence type="ECO:0000256" key="10">
    <source>
        <dbReference type="ARBA" id="ARBA00023242"/>
    </source>
</evidence>
<dbReference type="FunFam" id="3.30.50.10:FF:000030">
    <property type="entry name" value="Nuclear Hormone Receptor family"/>
    <property type="match status" value="1"/>
</dbReference>
<dbReference type="AlphaFoldDB" id="A0A914VKB8"/>
<evidence type="ECO:0000256" key="9">
    <source>
        <dbReference type="ARBA" id="ARBA00023170"/>
    </source>
</evidence>
<dbReference type="GO" id="GO:0005634">
    <property type="term" value="C:nucleus"/>
    <property type="evidence" value="ECO:0007669"/>
    <property type="project" value="UniProtKB-SubCell"/>
</dbReference>
<dbReference type="SUPFAM" id="SSF57716">
    <property type="entry name" value="Glucocorticoid receptor-like (DNA-binding domain)"/>
    <property type="match status" value="1"/>
</dbReference>
<dbReference type="SMART" id="SM00399">
    <property type="entry name" value="ZnF_C4"/>
    <property type="match status" value="1"/>
</dbReference>
<dbReference type="PRINTS" id="PR00047">
    <property type="entry name" value="STROIDFINGER"/>
</dbReference>
<dbReference type="PANTHER" id="PTHR47630">
    <property type="entry name" value="NUCLEAR HORMONE RECEPTOR FAMILY-RELATED-RELATED"/>
    <property type="match status" value="1"/>
</dbReference>
<reference evidence="13" key="1">
    <citation type="submission" date="2022-11" db="UniProtKB">
        <authorList>
            <consortium name="WormBaseParasite"/>
        </authorList>
    </citation>
    <scope>IDENTIFICATION</scope>
</reference>
<dbReference type="InterPro" id="IPR001628">
    <property type="entry name" value="Znf_hrmn_rcpt"/>
</dbReference>
<evidence type="ECO:0000256" key="6">
    <source>
        <dbReference type="ARBA" id="ARBA00023015"/>
    </source>
</evidence>
<feature type="domain" description="Nuclear receptor" evidence="11">
    <location>
        <begin position="21"/>
        <end position="96"/>
    </location>
</feature>
<comment type="subcellular location">
    <subcellularLocation>
        <location evidence="1">Nucleus</location>
    </subcellularLocation>
</comment>
<dbReference type="GO" id="GO:0008270">
    <property type="term" value="F:zinc ion binding"/>
    <property type="evidence" value="ECO:0007669"/>
    <property type="project" value="UniProtKB-KW"/>
</dbReference>
<evidence type="ECO:0000256" key="1">
    <source>
        <dbReference type="ARBA" id="ARBA00004123"/>
    </source>
</evidence>
<keyword evidence="5" id="KW-0862">Zinc</keyword>
<dbReference type="WBParaSite" id="PSAMB.scaffold201size66231.g3489.t1">
    <property type="protein sequence ID" value="PSAMB.scaffold201size66231.g3489.t1"/>
    <property type="gene ID" value="PSAMB.scaffold201size66231.g3489"/>
</dbReference>
<keyword evidence="3" id="KW-0479">Metal-binding</keyword>
<dbReference type="PROSITE" id="PS51030">
    <property type="entry name" value="NUCLEAR_REC_DBD_2"/>
    <property type="match status" value="1"/>
</dbReference>
<keyword evidence="8" id="KW-0804">Transcription</keyword>
<name>A0A914VKB8_9BILA</name>
<dbReference type="InterPro" id="IPR052499">
    <property type="entry name" value="C.elegans_NHRs"/>
</dbReference>
<evidence type="ECO:0000259" key="11">
    <source>
        <dbReference type="PROSITE" id="PS51030"/>
    </source>
</evidence>
<evidence type="ECO:0000313" key="13">
    <source>
        <dbReference type="WBParaSite" id="PSAMB.scaffold201size66231.g3489.t1"/>
    </source>
</evidence>
<comment type="similarity">
    <text evidence="2">Belongs to the nuclear hormone receptor family.</text>
</comment>
<proteinExistence type="inferred from homology"/>
<dbReference type="InterPro" id="IPR035500">
    <property type="entry name" value="NHR-like_dom_sf"/>
</dbReference>
<keyword evidence="12" id="KW-1185">Reference proteome</keyword>
<organism evidence="12 13">
    <name type="scientific">Plectus sambesii</name>
    <dbReference type="NCBI Taxonomy" id="2011161"/>
    <lineage>
        <taxon>Eukaryota</taxon>
        <taxon>Metazoa</taxon>
        <taxon>Ecdysozoa</taxon>
        <taxon>Nematoda</taxon>
        <taxon>Chromadorea</taxon>
        <taxon>Plectida</taxon>
        <taxon>Plectina</taxon>
        <taxon>Plectoidea</taxon>
        <taxon>Plectidae</taxon>
        <taxon>Plectus</taxon>
    </lineage>
</organism>
<keyword evidence="10" id="KW-0539">Nucleus</keyword>
<evidence type="ECO:0000256" key="5">
    <source>
        <dbReference type="ARBA" id="ARBA00022833"/>
    </source>
</evidence>
<evidence type="ECO:0000256" key="2">
    <source>
        <dbReference type="ARBA" id="ARBA00005993"/>
    </source>
</evidence>
<evidence type="ECO:0000256" key="4">
    <source>
        <dbReference type="ARBA" id="ARBA00022771"/>
    </source>
</evidence>